<dbReference type="PANTHER" id="PTHR30055:SF234">
    <property type="entry name" value="HTH-TYPE TRANSCRIPTIONAL REGULATOR BETI"/>
    <property type="match status" value="1"/>
</dbReference>
<feature type="domain" description="HTH tetR-type" evidence="6">
    <location>
        <begin position="29"/>
        <end position="89"/>
    </location>
</feature>
<comment type="caution">
    <text evidence="7">The sequence shown here is derived from an EMBL/GenBank/DDBJ whole genome shotgun (WGS) entry which is preliminary data.</text>
</comment>
<dbReference type="OrthoDB" id="5292901at2"/>
<keyword evidence="2 4" id="KW-0238">DNA-binding</keyword>
<evidence type="ECO:0000313" key="7">
    <source>
        <dbReference type="EMBL" id="EGD59857.1"/>
    </source>
</evidence>
<dbReference type="SUPFAM" id="SSF46689">
    <property type="entry name" value="Homeodomain-like"/>
    <property type="match status" value="1"/>
</dbReference>
<keyword evidence="1" id="KW-0805">Transcription regulation</keyword>
<proteinExistence type="predicted"/>
<evidence type="ECO:0000256" key="1">
    <source>
        <dbReference type="ARBA" id="ARBA00023015"/>
    </source>
</evidence>
<dbReference type="PANTHER" id="PTHR30055">
    <property type="entry name" value="HTH-TYPE TRANSCRIPTIONAL REGULATOR RUTR"/>
    <property type="match status" value="1"/>
</dbReference>
<evidence type="ECO:0000256" key="5">
    <source>
        <dbReference type="SAM" id="MobiDB-lite"/>
    </source>
</evidence>
<accession>F1Z675</accession>
<evidence type="ECO:0000256" key="4">
    <source>
        <dbReference type="PROSITE-ProRule" id="PRU00335"/>
    </source>
</evidence>
<evidence type="ECO:0000256" key="3">
    <source>
        <dbReference type="ARBA" id="ARBA00023163"/>
    </source>
</evidence>
<protein>
    <submittedName>
        <fullName evidence="7">TetR family transcriptional regulator</fullName>
    </submittedName>
</protein>
<dbReference type="PRINTS" id="PR00455">
    <property type="entry name" value="HTHTETR"/>
</dbReference>
<name>F1Z675_9SPHN</name>
<gene>
    <name evidence="7" type="ORF">Y88_2296</name>
</gene>
<evidence type="ECO:0000313" key="8">
    <source>
        <dbReference type="Proteomes" id="UP000004728"/>
    </source>
</evidence>
<dbReference type="AlphaFoldDB" id="F1Z675"/>
<dbReference type="GO" id="GO:0003700">
    <property type="term" value="F:DNA-binding transcription factor activity"/>
    <property type="evidence" value="ECO:0007669"/>
    <property type="project" value="TreeGrafter"/>
</dbReference>
<dbReference type="PROSITE" id="PS50977">
    <property type="entry name" value="HTH_TETR_2"/>
    <property type="match status" value="1"/>
</dbReference>
<dbReference type="InParanoid" id="F1Z675"/>
<feature type="region of interest" description="Disordered" evidence="5">
    <location>
        <begin position="1"/>
        <end position="25"/>
    </location>
</feature>
<evidence type="ECO:0000259" key="6">
    <source>
        <dbReference type="PROSITE" id="PS50977"/>
    </source>
</evidence>
<dbReference type="InterPro" id="IPR001647">
    <property type="entry name" value="HTH_TetR"/>
</dbReference>
<dbReference type="Proteomes" id="UP000004728">
    <property type="component" value="Unassembled WGS sequence"/>
</dbReference>
<dbReference type="InterPro" id="IPR050109">
    <property type="entry name" value="HTH-type_TetR-like_transc_reg"/>
</dbReference>
<organism evidence="7 8">
    <name type="scientific">Novosphingobium nitrogenifigens DSM 19370</name>
    <dbReference type="NCBI Taxonomy" id="983920"/>
    <lineage>
        <taxon>Bacteria</taxon>
        <taxon>Pseudomonadati</taxon>
        <taxon>Pseudomonadota</taxon>
        <taxon>Alphaproteobacteria</taxon>
        <taxon>Sphingomonadales</taxon>
        <taxon>Sphingomonadaceae</taxon>
        <taxon>Novosphingobium</taxon>
    </lineage>
</organism>
<dbReference type="EMBL" id="AEWJ01000024">
    <property type="protein sequence ID" value="EGD59857.1"/>
    <property type="molecule type" value="Genomic_DNA"/>
</dbReference>
<dbReference type="Gene3D" id="1.10.357.10">
    <property type="entry name" value="Tetracycline Repressor, domain 2"/>
    <property type="match status" value="1"/>
</dbReference>
<reference evidence="7 8" key="1">
    <citation type="journal article" date="2012" name="J. Bacteriol.">
        <title>Draft Genome Sequence of Novosphingobium nitrogenifigens Y88T.</title>
        <authorList>
            <person name="Strabala T.J."/>
            <person name="Macdonald L."/>
            <person name="Liu V."/>
            <person name="Smit A.M."/>
        </authorList>
    </citation>
    <scope>NUCLEOTIDE SEQUENCE [LARGE SCALE GENOMIC DNA]</scope>
    <source>
        <strain evidence="7 8">DSM 19370</strain>
    </source>
</reference>
<evidence type="ECO:0000256" key="2">
    <source>
        <dbReference type="ARBA" id="ARBA00023125"/>
    </source>
</evidence>
<sequence>MTTPIPASPARSLSPRPQKGGRPPQGVAALLGPQILAAALEEFLERGFESANMDRIAAAAQVTKRTIYTRFESKQGLFFAAIEHGVERHARSVVISVPCGSLKDRVLHIGRKALDLSLQPEVIRLERLMQWVADQRLRAPQTKLPIVSDGAVEMFRSVLRGHKDASLAQDDLEFLANYLCDMLILAPRNQILIRGSMENSCQAKANYFERAIGMITKSFPFAIDWYAQNLPEENLEEMIKDPLST</sequence>
<dbReference type="STRING" id="983920.Y88_2296"/>
<feature type="DNA-binding region" description="H-T-H motif" evidence="4">
    <location>
        <begin position="52"/>
        <end position="71"/>
    </location>
</feature>
<keyword evidence="8" id="KW-1185">Reference proteome</keyword>
<dbReference type="RefSeq" id="WP_008069674.1">
    <property type="nucleotide sequence ID" value="NZ_GL876933.1"/>
</dbReference>
<dbReference type="FunFam" id="1.10.10.60:FF:000141">
    <property type="entry name" value="TetR family transcriptional regulator"/>
    <property type="match status" value="1"/>
</dbReference>
<dbReference type="HOGENOM" id="CLU_069356_27_1_5"/>
<dbReference type="GO" id="GO:0000976">
    <property type="term" value="F:transcription cis-regulatory region binding"/>
    <property type="evidence" value="ECO:0007669"/>
    <property type="project" value="TreeGrafter"/>
</dbReference>
<dbReference type="Pfam" id="PF00440">
    <property type="entry name" value="TetR_N"/>
    <property type="match status" value="1"/>
</dbReference>
<dbReference type="eggNOG" id="COG1309">
    <property type="taxonomic scope" value="Bacteria"/>
</dbReference>
<dbReference type="InterPro" id="IPR009057">
    <property type="entry name" value="Homeodomain-like_sf"/>
</dbReference>
<keyword evidence="3" id="KW-0804">Transcription</keyword>